<dbReference type="InterPro" id="IPR052372">
    <property type="entry name" value="YpjD/HemX"/>
</dbReference>
<feature type="domain" description="Cytochrome c assembly protein" evidence="2">
    <location>
        <begin position="43"/>
        <end position="265"/>
    </location>
</feature>
<dbReference type="InterPro" id="IPR002541">
    <property type="entry name" value="Cyt_c_assembly"/>
</dbReference>
<organism evidence="3 4">
    <name type="scientific">Paralysiella testudinis</name>
    <dbReference type="NCBI Taxonomy" id="2809020"/>
    <lineage>
        <taxon>Bacteria</taxon>
        <taxon>Pseudomonadati</taxon>
        <taxon>Pseudomonadota</taxon>
        <taxon>Betaproteobacteria</taxon>
        <taxon>Neisseriales</taxon>
        <taxon>Neisseriaceae</taxon>
        <taxon>Paralysiella</taxon>
    </lineage>
</organism>
<keyword evidence="1" id="KW-1133">Transmembrane helix</keyword>
<dbReference type="KEGG" id="ptes:JQU52_00030"/>
<keyword evidence="1" id="KW-0472">Membrane</keyword>
<protein>
    <submittedName>
        <fullName evidence="3">Cytochrome c biogenesis protein CcsA</fullName>
    </submittedName>
</protein>
<proteinExistence type="predicted"/>
<dbReference type="AlphaFoldDB" id="A0A892ZJJ8"/>
<dbReference type="Pfam" id="PF01578">
    <property type="entry name" value="Cytochrom_C_asm"/>
    <property type="match status" value="1"/>
</dbReference>
<dbReference type="GO" id="GO:0020037">
    <property type="term" value="F:heme binding"/>
    <property type="evidence" value="ECO:0007669"/>
    <property type="project" value="InterPro"/>
</dbReference>
<dbReference type="PANTHER" id="PTHR38034:SF1">
    <property type="entry name" value="INNER MEMBRANE PROTEIN YPJD"/>
    <property type="match status" value="1"/>
</dbReference>
<feature type="transmembrane region" description="Helical" evidence="1">
    <location>
        <begin position="61"/>
        <end position="82"/>
    </location>
</feature>
<feature type="transmembrane region" description="Helical" evidence="1">
    <location>
        <begin position="35"/>
        <end position="55"/>
    </location>
</feature>
<keyword evidence="1" id="KW-0812">Transmembrane</keyword>
<dbReference type="EMBL" id="CP069798">
    <property type="protein sequence ID" value="QRQ81886.1"/>
    <property type="molecule type" value="Genomic_DNA"/>
</dbReference>
<reference evidence="3" key="1">
    <citation type="submission" date="2021-02" db="EMBL/GenBank/DDBJ databases">
        <title>Neisseriaceae sp. 26B isolated from the cloaca of a Common Toad-headed Turtle (Mesoclemmys nasuta).</title>
        <authorList>
            <person name="Spergser J."/>
            <person name="Busse H.-J."/>
        </authorList>
    </citation>
    <scope>NUCLEOTIDE SEQUENCE</scope>
    <source>
        <strain evidence="3">26B</strain>
    </source>
</reference>
<feature type="transmembrane region" description="Helical" evidence="1">
    <location>
        <begin position="124"/>
        <end position="151"/>
    </location>
</feature>
<feature type="transmembrane region" description="Helical" evidence="1">
    <location>
        <begin position="181"/>
        <end position="203"/>
    </location>
</feature>
<dbReference type="Proteomes" id="UP000653156">
    <property type="component" value="Chromosome"/>
</dbReference>
<feature type="transmembrane region" description="Helical" evidence="1">
    <location>
        <begin position="6"/>
        <end position="23"/>
    </location>
</feature>
<name>A0A892ZJJ8_9NEIS</name>
<gene>
    <name evidence="3" type="primary">ccsA</name>
    <name evidence="3" type="ORF">JQU52_00030</name>
</gene>
<feature type="transmembrane region" description="Helical" evidence="1">
    <location>
        <begin position="240"/>
        <end position="262"/>
    </location>
</feature>
<keyword evidence="4" id="KW-1185">Reference proteome</keyword>
<dbReference type="RefSeq" id="WP_230339185.1">
    <property type="nucleotide sequence ID" value="NZ_CP069798.1"/>
</dbReference>
<evidence type="ECO:0000313" key="3">
    <source>
        <dbReference type="EMBL" id="QRQ81886.1"/>
    </source>
</evidence>
<feature type="transmembrane region" description="Helical" evidence="1">
    <location>
        <begin position="209"/>
        <end position="228"/>
    </location>
</feature>
<evidence type="ECO:0000313" key="4">
    <source>
        <dbReference type="Proteomes" id="UP000653156"/>
    </source>
</evidence>
<feature type="transmembrane region" description="Helical" evidence="1">
    <location>
        <begin position="94"/>
        <end position="112"/>
    </location>
</feature>
<evidence type="ECO:0000259" key="2">
    <source>
        <dbReference type="Pfam" id="PF01578"/>
    </source>
</evidence>
<sequence length="270" mass="30452">MNSLLLVLALLYAVLAVCVWRFWRRYAAEHYPLRTELMVLVPILLLHTSVVWLPVLHERTLAIGFGDALTVVAWLMVLLYWCGSFFYPLKGLQLLLYPCAALSMLLAAVWPGQHMGYSVHNLPFMLHISAALLAYGLFGITTLLAVLMLVLNRQLHRRKMSAMMVSLPPLLSIEKLMFQGLWAGFVLLTVAVVSGTFFAEAVFGQPAAFTHKTVFGVISWLIYAVILFKHHTQAWRGKKAAQWMLVAFACLMLAYIGSKFVLEIVLQRMV</sequence>
<evidence type="ECO:0000256" key="1">
    <source>
        <dbReference type="SAM" id="Phobius"/>
    </source>
</evidence>
<accession>A0A892ZJJ8</accession>
<dbReference type="GO" id="GO:0017004">
    <property type="term" value="P:cytochrome complex assembly"/>
    <property type="evidence" value="ECO:0007669"/>
    <property type="project" value="InterPro"/>
</dbReference>
<dbReference type="PANTHER" id="PTHR38034">
    <property type="entry name" value="INNER MEMBRANE PROTEIN YPJD"/>
    <property type="match status" value="1"/>
</dbReference>